<evidence type="ECO:0000256" key="2">
    <source>
        <dbReference type="ARBA" id="ARBA00022490"/>
    </source>
</evidence>
<dbReference type="InterPro" id="IPR010384">
    <property type="entry name" value="MtfA_fam"/>
</dbReference>
<evidence type="ECO:0000313" key="11">
    <source>
        <dbReference type="EMBL" id="ORM51209.1"/>
    </source>
</evidence>
<dbReference type="STRING" id="472705.GCA_001743465_01448"/>
<evidence type="ECO:0000313" key="12">
    <source>
        <dbReference type="Proteomes" id="UP000193933"/>
    </source>
</evidence>
<name>A0A1X1BSM6_9GAMM</name>
<evidence type="ECO:0000256" key="5">
    <source>
        <dbReference type="ARBA" id="ARBA00022801"/>
    </source>
</evidence>
<evidence type="ECO:0000256" key="6">
    <source>
        <dbReference type="ARBA" id="ARBA00022833"/>
    </source>
</evidence>
<dbReference type="Gene3D" id="3.40.390.10">
    <property type="entry name" value="Collagenase (Catalytic Domain)"/>
    <property type="match status" value="1"/>
</dbReference>
<dbReference type="PANTHER" id="PTHR30164">
    <property type="entry name" value="MTFA PEPTIDASE"/>
    <property type="match status" value="1"/>
</dbReference>
<dbReference type="Pfam" id="PF06167">
    <property type="entry name" value="Peptidase_M90"/>
    <property type="match status" value="1"/>
</dbReference>
<keyword evidence="4" id="KW-0479">Metal-binding</keyword>
<comment type="caution">
    <text evidence="11">The sequence shown here is derived from an EMBL/GenBank/DDBJ whole genome shotgun (WGS) entry which is preliminary data.</text>
</comment>
<dbReference type="AlphaFoldDB" id="A0A1X1BSM6"/>
<keyword evidence="3" id="KW-0645">Protease</keyword>
<evidence type="ECO:0000256" key="7">
    <source>
        <dbReference type="ARBA" id="ARBA00023049"/>
    </source>
</evidence>
<dbReference type="FunFam" id="3.40.390.10:FF:000012">
    <property type="entry name" value="Protein MtfA"/>
    <property type="match status" value="1"/>
</dbReference>
<dbReference type="CDD" id="cd20169">
    <property type="entry name" value="Peptidase_M90_mtfA"/>
    <property type="match status" value="1"/>
</dbReference>
<keyword evidence="1" id="KW-0031">Aminopeptidase</keyword>
<dbReference type="GO" id="GO:0046872">
    <property type="term" value="F:metal ion binding"/>
    <property type="evidence" value="ECO:0007669"/>
    <property type="project" value="UniProtKB-KW"/>
</dbReference>
<comment type="similarity">
    <text evidence="8">Belongs to the MtfA family.</text>
</comment>
<dbReference type="GO" id="GO:0005829">
    <property type="term" value="C:cytosol"/>
    <property type="evidence" value="ECO:0007669"/>
    <property type="project" value="TreeGrafter"/>
</dbReference>
<protein>
    <recommendedName>
        <fullName evidence="9">Mlc titration factor A</fullName>
    </recommendedName>
    <alternativeName>
        <fullName evidence="10">Probable zinc metallopeptidase MtfA</fullName>
    </alternativeName>
</protein>
<dbReference type="NCBIfam" id="NF011939">
    <property type="entry name" value="PRK15410.1"/>
    <property type="match status" value="1"/>
</dbReference>
<dbReference type="GO" id="GO:0008237">
    <property type="term" value="F:metallopeptidase activity"/>
    <property type="evidence" value="ECO:0007669"/>
    <property type="project" value="UniProtKB-KW"/>
</dbReference>
<dbReference type="GO" id="GO:0004177">
    <property type="term" value="F:aminopeptidase activity"/>
    <property type="evidence" value="ECO:0007669"/>
    <property type="project" value="UniProtKB-KW"/>
</dbReference>
<organism evidence="11 12">
    <name type="scientific">Pantoea conspicua</name>
    <dbReference type="NCBI Taxonomy" id="472705"/>
    <lineage>
        <taxon>Bacteria</taxon>
        <taxon>Pseudomonadati</taxon>
        <taxon>Pseudomonadota</taxon>
        <taxon>Gammaproteobacteria</taxon>
        <taxon>Enterobacterales</taxon>
        <taxon>Erwiniaceae</taxon>
        <taxon>Pantoea</taxon>
    </lineage>
</organism>
<keyword evidence="7" id="KW-0482">Metalloprotease</keyword>
<reference evidence="11 12" key="1">
    <citation type="journal article" date="2017" name="Antonie Van Leeuwenhoek">
        <title>Phylogenomic resolution of the bacterial genus Pantoea and its relationship with Erwinia and Tatumella.</title>
        <authorList>
            <person name="Palmer M."/>
            <person name="Steenkamp E.T."/>
            <person name="Coetzee M.P."/>
            <person name="Chan W.Y."/>
            <person name="van Zyl E."/>
            <person name="De Maayer P."/>
            <person name="Coutinho T.A."/>
            <person name="Blom J."/>
            <person name="Smits T.H."/>
            <person name="Duffy B."/>
            <person name="Venter S.N."/>
        </authorList>
    </citation>
    <scope>NUCLEOTIDE SEQUENCE [LARGE SCALE GENOMIC DNA]</scope>
    <source>
        <strain evidence="11 12">LMG 24534</strain>
    </source>
</reference>
<dbReference type="GO" id="GO:0006508">
    <property type="term" value="P:proteolysis"/>
    <property type="evidence" value="ECO:0007669"/>
    <property type="project" value="UniProtKB-KW"/>
</dbReference>
<evidence type="ECO:0000256" key="9">
    <source>
        <dbReference type="ARBA" id="ARBA00069903"/>
    </source>
</evidence>
<dbReference type="SUPFAM" id="SSF55486">
    <property type="entry name" value="Metalloproteases ('zincins'), catalytic domain"/>
    <property type="match status" value="1"/>
</dbReference>
<keyword evidence="12" id="KW-1185">Reference proteome</keyword>
<dbReference type="OrthoDB" id="9786424at2"/>
<dbReference type="EMBL" id="MLFN01000058">
    <property type="protein sequence ID" value="ORM51209.1"/>
    <property type="molecule type" value="Genomic_DNA"/>
</dbReference>
<accession>A0A1X1BSM6</accession>
<evidence type="ECO:0000256" key="1">
    <source>
        <dbReference type="ARBA" id="ARBA00022438"/>
    </source>
</evidence>
<sequence length="280" mass="31563">MLAFLYLARQDSEIVRFCAGVKMFKWPWKTHNDTMLVALPWQAGLAQPIFTLLSDKEQQALVQLAQRFLQQKKLVPLDNVQLDALRSVRIALLFCLPVLKLGLEWLDGFHDVLIYPEPFEVDDRWQDEDGLVHSAAAVHAGQSWTQGPVVLNWLDIQDSFDLSGYNLVIHEVAHKLDARGGGYTSGIPVMPLRDVATWERDLRAAMAAIESEVELVGEQAASIDPYAASDPAECFAVLSEYFFTAPDLLAERFPAMYQHLRQFYQQDPLTRFAALSAQTA</sequence>
<evidence type="ECO:0000256" key="3">
    <source>
        <dbReference type="ARBA" id="ARBA00022670"/>
    </source>
</evidence>
<evidence type="ECO:0000256" key="10">
    <source>
        <dbReference type="ARBA" id="ARBA00081573"/>
    </source>
</evidence>
<dbReference type="InterPro" id="IPR042252">
    <property type="entry name" value="MtfA_N"/>
</dbReference>
<dbReference type="FunFam" id="1.10.472.150:FF:000001">
    <property type="entry name" value="Protein MtfA"/>
    <property type="match status" value="1"/>
</dbReference>
<keyword evidence="2" id="KW-0963">Cytoplasm</keyword>
<evidence type="ECO:0000256" key="8">
    <source>
        <dbReference type="ARBA" id="ARBA00061259"/>
    </source>
</evidence>
<dbReference type="InterPro" id="IPR024079">
    <property type="entry name" value="MetalloPept_cat_dom_sf"/>
</dbReference>
<keyword evidence="6" id="KW-0862">Zinc</keyword>
<dbReference type="Proteomes" id="UP000193933">
    <property type="component" value="Unassembled WGS sequence"/>
</dbReference>
<dbReference type="Gene3D" id="1.10.472.150">
    <property type="entry name" value="Glucose-regulated metallo-peptidase M90, N-terminal domain"/>
    <property type="match status" value="1"/>
</dbReference>
<proteinExistence type="inferred from homology"/>
<keyword evidence="5" id="KW-0378">Hydrolase</keyword>
<evidence type="ECO:0000256" key="4">
    <source>
        <dbReference type="ARBA" id="ARBA00022723"/>
    </source>
</evidence>
<dbReference type="PANTHER" id="PTHR30164:SF2">
    <property type="entry name" value="PROTEIN MTFA"/>
    <property type="match status" value="1"/>
</dbReference>
<gene>
    <name evidence="11" type="ORF">HA41_16340</name>
</gene>
<dbReference type="InterPro" id="IPR057256">
    <property type="entry name" value="MtfA_enterob"/>
</dbReference>